<evidence type="ECO:0000313" key="9">
    <source>
        <dbReference type="EMBL" id="CAF3409749.1"/>
    </source>
</evidence>
<dbReference type="EMBL" id="CAJNYV010000793">
    <property type="protein sequence ID" value="CAF3384181.1"/>
    <property type="molecule type" value="Genomic_DNA"/>
</dbReference>
<keyword evidence="4 5" id="KW-0472">Membrane</keyword>
<evidence type="ECO:0000256" key="4">
    <source>
        <dbReference type="ARBA" id="ARBA00023136"/>
    </source>
</evidence>
<name>A0A818C851_9BILA</name>
<dbReference type="Pfam" id="PF00001">
    <property type="entry name" value="7tm_1"/>
    <property type="match status" value="1"/>
</dbReference>
<feature type="transmembrane region" description="Helical" evidence="5">
    <location>
        <begin position="115"/>
        <end position="134"/>
    </location>
</feature>
<dbReference type="Proteomes" id="UP000663865">
    <property type="component" value="Unassembled WGS sequence"/>
</dbReference>
<dbReference type="PROSITE" id="PS50262">
    <property type="entry name" value="G_PROTEIN_RECEP_F1_2"/>
    <property type="match status" value="1"/>
</dbReference>
<dbReference type="InterPro" id="IPR017452">
    <property type="entry name" value="GPCR_Rhodpsn_7TM"/>
</dbReference>
<evidence type="ECO:0000313" key="12">
    <source>
        <dbReference type="Proteomes" id="UP000663833"/>
    </source>
</evidence>
<reference evidence="11" key="1">
    <citation type="submission" date="2021-02" db="EMBL/GenBank/DDBJ databases">
        <authorList>
            <person name="Nowell W R."/>
        </authorList>
    </citation>
    <scope>NUCLEOTIDE SEQUENCE</scope>
</reference>
<evidence type="ECO:0000313" key="11">
    <source>
        <dbReference type="EMBL" id="CAF3428638.1"/>
    </source>
</evidence>
<organism evidence="11 12">
    <name type="scientific">Rotaria socialis</name>
    <dbReference type="NCBI Taxonomy" id="392032"/>
    <lineage>
        <taxon>Eukaryota</taxon>
        <taxon>Metazoa</taxon>
        <taxon>Spiralia</taxon>
        <taxon>Gnathifera</taxon>
        <taxon>Rotifera</taxon>
        <taxon>Eurotatoria</taxon>
        <taxon>Bdelloidea</taxon>
        <taxon>Philodinida</taxon>
        <taxon>Philodinidae</taxon>
        <taxon>Rotaria</taxon>
    </lineage>
</organism>
<dbReference type="GO" id="GO:0004930">
    <property type="term" value="F:G protein-coupled receptor activity"/>
    <property type="evidence" value="ECO:0007669"/>
    <property type="project" value="InterPro"/>
</dbReference>
<keyword evidence="3 5" id="KW-1133">Transmembrane helix</keyword>
<feature type="transmembrane region" description="Helical" evidence="5">
    <location>
        <begin position="262"/>
        <end position="288"/>
    </location>
</feature>
<dbReference type="OrthoDB" id="9990906at2759"/>
<dbReference type="PRINTS" id="PR00237">
    <property type="entry name" value="GPCRRHODOPSN"/>
</dbReference>
<dbReference type="EMBL" id="CAJNYD010002555">
    <property type="protein sequence ID" value="CAF3428638.1"/>
    <property type="molecule type" value="Genomic_DNA"/>
</dbReference>
<proteinExistence type="predicted"/>
<feature type="transmembrane region" description="Helical" evidence="5">
    <location>
        <begin position="34"/>
        <end position="55"/>
    </location>
</feature>
<dbReference type="PANTHER" id="PTHR46641">
    <property type="entry name" value="FMRFAMIDE RECEPTOR-RELATED"/>
    <property type="match status" value="1"/>
</dbReference>
<evidence type="ECO:0000313" key="10">
    <source>
        <dbReference type="EMBL" id="CAF3422083.1"/>
    </source>
</evidence>
<evidence type="ECO:0000256" key="1">
    <source>
        <dbReference type="ARBA" id="ARBA00004370"/>
    </source>
</evidence>
<dbReference type="Gene3D" id="1.20.1070.10">
    <property type="entry name" value="Rhodopsin 7-helix transmembrane proteins"/>
    <property type="match status" value="1"/>
</dbReference>
<keyword evidence="2 5" id="KW-0812">Transmembrane</keyword>
<dbReference type="Proteomes" id="UP000663872">
    <property type="component" value="Unassembled WGS sequence"/>
</dbReference>
<dbReference type="AlphaFoldDB" id="A0A818C851"/>
<dbReference type="Proteomes" id="UP000663825">
    <property type="component" value="Unassembled WGS sequence"/>
</dbReference>
<gene>
    <name evidence="9" type="ORF">FME351_LOCUS9868</name>
    <name evidence="8" type="ORF">GRG538_LOCUS8634</name>
    <name evidence="7" type="ORF">KIK155_LOCUS6583</name>
    <name evidence="11" type="ORF">LUA448_LOCUS20135</name>
    <name evidence="10" type="ORF">TIS948_LOCUS29559</name>
</gene>
<evidence type="ECO:0000256" key="5">
    <source>
        <dbReference type="SAM" id="Phobius"/>
    </source>
</evidence>
<dbReference type="EMBL" id="CAJNYT010000941">
    <property type="protein sequence ID" value="CAF3385791.1"/>
    <property type="molecule type" value="Genomic_DNA"/>
</dbReference>
<dbReference type="Proteomes" id="UP000663833">
    <property type="component" value="Unassembled WGS sequence"/>
</dbReference>
<comment type="caution">
    <text evidence="11">The sequence shown here is derived from an EMBL/GenBank/DDBJ whole genome shotgun (WGS) entry which is preliminary data.</text>
</comment>
<feature type="domain" description="G-protein coupled receptors family 1 profile" evidence="6">
    <location>
        <begin position="46"/>
        <end position="324"/>
    </location>
</feature>
<dbReference type="PANTHER" id="PTHR46641:SF18">
    <property type="entry name" value="G-PROTEIN COUPLED RECEPTORS FAMILY 1 PROFILE DOMAIN-CONTAINING PROTEIN"/>
    <property type="match status" value="1"/>
</dbReference>
<feature type="transmembrane region" description="Helical" evidence="5">
    <location>
        <begin position="207"/>
        <end position="229"/>
    </location>
</feature>
<protein>
    <recommendedName>
        <fullName evidence="6">G-protein coupled receptors family 1 profile domain-containing protein</fullName>
    </recommendedName>
</protein>
<dbReference type="EMBL" id="CAJNYU010001093">
    <property type="protein sequence ID" value="CAF3409749.1"/>
    <property type="molecule type" value="Genomic_DNA"/>
</dbReference>
<evidence type="ECO:0000313" key="8">
    <source>
        <dbReference type="EMBL" id="CAF3385791.1"/>
    </source>
</evidence>
<evidence type="ECO:0000256" key="2">
    <source>
        <dbReference type="ARBA" id="ARBA00022692"/>
    </source>
</evidence>
<feature type="transmembrane region" description="Helical" evidence="5">
    <location>
        <begin position="308"/>
        <end position="327"/>
    </location>
</feature>
<evidence type="ECO:0000256" key="3">
    <source>
        <dbReference type="ARBA" id="ARBA00022989"/>
    </source>
</evidence>
<dbReference type="GO" id="GO:0016020">
    <property type="term" value="C:membrane"/>
    <property type="evidence" value="ECO:0007669"/>
    <property type="project" value="UniProtKB-SubCell"/>
</dbReference>
<evidence type="ECO:0000259" key="6">
    <source>
        <dbReference type="PROSITE" id="PS50262"/>
    </source>
</evidence>
<accession>A0A818C851</accession>
<dbReference type="Proteomes" id="UP000663869">
    <property type="component" value="Unassembled WGS sequence"/>
</dbReference>
<feature type="transmembrane region" description="Helical" evidence="5">
    <location>
        <begin position="154"/>
        <end position="172"/>
    </location>
</feature>
<evidence type="ECO:0000313" key="7">
    <source>
        <dbReference type="EMBL" id="CAF3384181.1"/>
    </source>
</evidence>
<dbReference type="EMBL" id="CAJNXB010005389">
    <property type="protein sequence ID" value="CAF3422083.1"/>
    <property type="molecule type" value="Genomic_DNA"/>
</dbReference>
<sequence length="400" mass="46806">MAPCIEVNLTDVDLYYVNKIQSENKNWAWWLNNLGTLVVFIIGFFGNILCLLVLCRRRLRRNSYTQYLIVLAIVDTGAIFAEVISALDELHQFEYKLTLIAHTNASCKLYNYIRYIFYSMSSWIVVALAIERVIAIKFPLWSKTICTVVNARRIILIILLFTMFIQSYHLIIKGLDCSPSVSSTRVCRCKTIRHHTYLKLDIIFTVYVWRLFLMTLLPSAMIITANILIMNKLFHEGSLLDHTNVIDNAQHKMKVLYKISRMLVIVTSIYLLLHVPGSSLDIIKYMYISVFKMCNVKWKYYIYMSHEIFDLLTNFNYGINFYLYIISGKHIRNELVRAVKHSPLRSKSSVENYNYRRSSCFMSSSVLSSRNHQARYSNVPLSEWRNGSCQQRLPLCDEHQ</sequence>
<dbReference type="InterPro" id="IPR052954">
    <property type="entry name" value="GPCR-Ligand_Int"/>
</dbReference>
<dbReference type="InterPro" id="IPR000276">
    <property type="entry name" value="GPCR_Rhodpsn"/>
</dbReference>
<feature type="transmembrane region" description="Helical" evidence="5">
    <location>
        <begin position="67"/>
        <end position="87"/>
    </location>
</feature>
<comment type="subcellular location">
    <subcellularLocation>
        <location evidence="1">Membrane</location>
    </subcellularLocation>
</comment>
<dbReference type="SUPFAM" id="SSF81321">
    <property type="entry name" value="Family A G protein-coupled receptor-like"/>
    <property type="match status" value="1"/>
</dbReference>